<dbReference type="Pfam" id="PF07811">
    <property type="entry name" value="TadE"/>
    <property type="match status" value="1"/>
</dbReference>
<keyword evidence="4" id="KW-1185">Reference proteome</keyword>
<evidence type="ECO:0000259" key="2">
    <source>
        <dbReference type="Pfam" id="PF07811"/>
    </source>
</evidence>
<keyword evidence="1" id="KW-0812">Transmembrane</keyword>
<dbReference type="EMBL" id="JAVLVT010000005">
    <property type="protein sequence ID" value="MDS1270956.1"/>
    <property type="molecule type" value="Genomic_DNA"/>
</dbReference>
<protein>
    <submittedName>
        <fullName evidence="3">TadE/TadG family type IV pilus assembly protein</fullName>
    </submittedName>
</protein>
<evidence type="ECO:0000256" key="1">
    <source>
        <dbReference type="SAM" id="Phobius"/>
    </source>
</evidence>
<keyword evidence="1" id="KW-0472">Membrane</keyword>
<accession>A0ABU2H6M4</accession>
<dbReference type="RefSeq" id="WP_310912509.1">
    <property type="nucleotide sequence ID" value="NZ_JAVLVT010000005.1"/>
</dbReference>
<dbReference type="Proteomes" id="UP001250214">
    <property type="component" value="Unassembled WGS sequence"/>
</dbReference>
<gene>
    <name evidence="3" type="ORF">RIF23_11665</name>
</gene>
<sequence length="133" mass="15069">MAWREAYRQHRRERRRSRSRRDRGGPLLEFAVFFPFVMLCVVLAIEVFLAFIAIQRMDNAARSAARLAASSDPTTAESTARETLPGWIDVDSFSVVENDYDGHTAQITTQMPFTFSVTELGITLQRTVDMPGP</sequence>
<feature type="transmembrane region" description="Helical" evidence="1">
    <location>
        <begin position="30"/>
        <end position="54"/>
    </location>
</feature>
<evidence type="ECO:0000313" key="4">
    <source>
        <dbReference type="Proteomes" id="UP001250214"/>
    </source>
</evidence>
<name>A0ABU2H6M4_9ACTN</name>
<dbReference type="InterPro" id="IPR012495">
    <property type="entry name" value="TadE-like_dom"/>
</dbReference>
<evidence type="ECO:0000313" key="3">
    <source>
        <dbReference type="EMBL" id="MDS1270956.1"/>
    </source>
</evidence>
<comment type="caution">
    <text evidence="3">The sequence shown here is derived from an EMBL/GenBank/DDBJ whole genome shotgun (WGS) entry which is preliminary data.</text>
</comment>
<keyword evidence="1" id="KW-1133">Transmembrane helix</keyword>
<proteinExistence type="predicted"/>
<feature type="domain" description="TadE-like" evidence="2">
    <location>
        <begin position="28"/>
        <end position="66"/>
    </location>
</feature>
<organism evidence="3 4">
    <name type="scientific">Lipingzhangella rawalii</name>
    <dbReference type="NCBI Taxonomy" id="2055835"/>
    <lineage>
        <taxon>Bacteria</taxon>
        <taxon>Bacillati</taxon>
        <taxon>Actinomycetota</taxon>
        <taxon>Actinomycetes</taxon>
        <taxon>Streptosporangiales</taxon>
        <taxon>Nocardiopsidaceae</taxon>
        <taxon>Lipingzhangella</taxon>
    </lineage>
</organism>
<reference evidence="4" key="1">
    <citation type="submission" date="2023-07" db="EMBL/GenBank/DDBJ databases">
        <title>Novel species in the genus Lipingzhangella isolated from Sambhar Salt Lake.</title>
        <authorList>
            <person name="Jiya N."/>
            <person name="Kajale S."/>
            <person name="Sharma A."/>
        </authorList>
    </citation>
    <scope>NUCLEOTIDE SEQUENCE [LARGE SCALE GENOMIC DNA]</scope>
    <source>
        <strain evidence="4">LS1_29</strain>
    </source>
</reference>